<keyword evidence="1" id="KW-0472">Membrane</keyword>
<accession>A0AB39HKA8</accession>
<dbReference type="EMBL" id="CP162599">
    <property type="protein sequence ID" value="XDK32559.1"/>
    <property type="molecule type" value="Genomic_DNA"/>
</dbReference>
<dbReference type="AlphaFoldDB" id="A0AB39HKA8"/>
<protein>
    <recommendedName>
        <fullName evidence="3">DUF3995 domain-containing protein</fullName>
    </recommendedName>
</protein>
<feature type="transmembrane region" description="Helical" evidence="1">
    <location>
        <begin position="41"/>
        <end position="60"/>
    </location>
</feature>
<reference evidence="2" key="1">
    <citation type="submission" date="2024-07" db="EMBL/GenBank/DDBJ databases">
        <title>Halotolerant mesophilic bacterium Ornithinibacillus sp. 4-3, sp. nov., isolated from soil.</title>
        <authorList>
            <person name="Sidarenka A.V."/>
            <person name="Guliayeva D.E."/>
            <person name="Leanovich S.I."/>
            <person name="Hileuskaya K.S."/>
            <person name="Akhremchuk A.E."/>
            <person name="Sikolenko M.A."/>
            <person name="Valentovich L.N."/>
        </authorList>
    </citation>
    <scope>NUCLEOTIDE SEQUENCE</scope>
    <source>
        <strain evidence="2">4-3</strain>
    </source>
</reference>
<evidence type="ECO:0000256" key="1">
    <source>
        <dbReference type="SAM" id="Phobius"/>
    </source>
</evidence>
<feature type="transmembrane region" description="Helical" evidence="1">
    <location>
        <begin position="7"/>
        <end position="25"/>
    </location>
</feature>
<evidence type="ECO:0000313" key="2">
    <source>
        <dbReference type="EMBL" id="XDK32559.1"/>
    </source>
</evidence>
<sequence length="141" mass="15942">MKRQVSSIEWMGIIGLIFWGVVLYVRKADTFDTSSLSPTSLIIWTAPNFCGAWLAIACFKQFFAPIFSKKSIIKFPFTKKVYTGICVLVLSIGFMLEILNPYLLGGTTEFDIYDMVATTIAVLLVWIIPILFHANIFESKQ</sequence>
<feature type="transmembrane region" description="Helical" evidence="1">
    <location>
        <begin position="81"/>
        <end position="103"/>
    </location>
</feature>
<organism evidence="2">
    <name type="scientific">Ornithinibacillus sp. 4-3</name>
    <dbReference type="NCBI Taxonomy" id="3231488"/>
    <lineage>
        <taxon>Bacteria</taxon>
        <taxon>Bacillati</taxon>
        <taxon>Bacillota</taxon>
        <taxon>Bacilli</taxon>
        <taxon>Bacillales</taxon>
        <taxon>Bacillaceae</taxon>
        <taxon>Ornithinibacillus</taxon>
    </lineage>
</organism>
<keyword evidence="1" id="KW-0812">Transmembrane</keyword>
<name>A0AB39HKA8_9BACI</name>
<proteinExistence type="predicted"/>
<evidence type="ECO:0008006" key="3">
    <source>
        <dbReference type="Google" id="ProtNLM"/>
    </source>
</evidence>
<feature type="transmembrane region" description="Helical" evidence="1">
    <location>
        <begin position="115"/>
        <end position="137"/>
    </location>
</feature>
<dbReference type="RefSeq" id="WP_368653247.1">
    <property type="nucleotide sequence ID" value="NZ_CP162599.1"/>
</dbReference>
<keyword evidence="1" id="KW-1133">Transmembrane helix</keyword>
<gene>
    <name evidence="2" type="ORF">AB4Y30_16365</name>
</gene>